<organism evidence="7 8">
    <name type="scientific">Sporidiobolus salmonicolor</name>
    <name type="common">Yeast-like fungus</name>
    <name type="synonym">Sporobolomyces salmonicolor</name>
    <dbReference type="NCBI Taxonomy" id="5005"/>
    <lineage>
        <taxon>Eukaryota</taxon>
        <taxon>Fungi</taxon>
        <taxon>Dikarya</taxon>
        <taxon>Basidiomycota</taxon>
        <taxon>Pucciniomycotina</taxon>
        <taxon>Microbotryomycetes</taxon>
        <taxon>Sporidiobolales</taxon>
        <taxon>Sporidiobolaceae</taxon>
        <taxon>Sporobolomyces</taxon>
    </lineage>
</organism>
<comment type="similarity">
    <text evidence="4">Belongs to the TBCB family.</text>
</comment>
<dbReference type="AlphaFoldDB" id="A0A0D6EHX4"/>
<dbReference type="PROSITE" id="PS50245">
    <property type="entry name" value="CAP_GLY_2"/>
    <property type="match status" value="1"/>
</dbReference>
<evidence type="ECO:0000256" key="2">
    <source>
        <dbReference type="ARBA" id="ARBA00022490"/>
    </source>
</evidence>
<dbReference type="Gene3D" id="2.30.30.190">
    <property type="entry name" value="CAP Gly-rich-like domain"/>
    <property type="match status" value="1"/>
</dbReference>
<feature type="domain" description="CAP-Gly" evidence="6">
    <location>
        <begin position="237"/>
        <end position="271"/>
    </location>
</feature>
<dbReference type="GO" id="GO:0005634">
    <property type="term" value="C:nucleus"/>
    <property type="evidence" value="ECO:0007669"/>
    <property type="project" value="TreeGrafter"/>
</dbReference>
<protein>
    <submittedName>
        <fullName evidence="7">SPOSA6832_00652-mRNA-1:cds</fullName>
    </submittedName>
</protein>
<dbReference type="Proteomes" id="UP000243876">
    <property type="component" value="Unassembled WGS sequence"/>
</dbReference>
<proteinExistence type="inferred from homology"/>
<dbReference type="Gene3D" id="3.10.20.90">
    <property type="entry name" value="Phosphatidylinositol 3-kinase Catalytic Subunit, Chain A, domain 1"/>
    <property type="match status" value="1"/>
</dbReference>
<evidence type="ECO:0000256" key="4">
    <source>
        <dbReference type="ARBA" id="ARBA00025779"/>
    </source>
</evidence>
<dbReference type="SUPFAM" id="SSF74924">
    <property type="entry name" value="Cap-Gly domain"/>
    <property type="match status" value="1"/>
</dbReference>
<keyword evidence="2" id="KW-0963">Cytoplasm</keyword>
<dbReference type="EMBL" id="CENE01000002">
    <property type="protein sequence ID" value="CEQ39150.1"/>
    <property type="molecule type" value="Genomic_DNA"/>
</dbReference>
<dbReference type="GO" id="GO:0035371">
    <property type="term" value="C:microtubule plus-end"/>
    <property type="evidence" value="ECO:0007669"/>
    <property type="project" value="TreeGrafter"/>
</dbReference>
<reference evidence="8" key="1">
    <citation type="submission" date="2015-02" db="EMBL/GenBank/DDBJ databases">
        <authorList>
            <person name="Gon?alves P."/>
        </authorList>
    </citation>
    <scope>NUCLEOTIDE SEQUENCE [LARGE SCALE GENOMIC DNA]</scope>
</reference>
<sequence length="294" mass="32499">MSLLSLWISSPDTHSERRIGNDILISQLKLKLEPITGIPYDSQSLTLRRTSGGAGHSGVGGPGQGEVLAVLDDNNRTLESYGVRDWMTIRVHSFVPGETERETYLRILARSNRRIRMLVPSPGNSPTTRKSTSSSSRKKSTKRAQVSSFASLPLTPSPRADSTFADTVLSYKMRHQLGRFAPTAHSSASSSHSLETSIPKNLVPGARCEVVLSSELSRRGTVRFVGPTEFGLKDHSIWVGVEWDEPVGKNDGQVDDQRYFQTQPLRASFVRPDKVTVGDFPEIDPFAEDDEMEM</sequence>
<feature type="non-terminal residue" evidence="7">
    <location>
        <position position="1"/>
    </location>
</feature>
<dbReference type="GO" id="GO:0051010">
    <property type="term" value="F:microtubule plus-end binding"/>
    <property type="evidence" value="ECO:0007669"/>
    <property type="project" value="TreeGrafter"/>
</dbReference>
<name>A0A0D6EHX4_SPOSA</name>
<dbReference type="GO" id="GO:0007021">
    <property type="term" value="P:tubulin complex assembly"/>
    <property type="evidence" value="ECO:0007669"/>
    <property type="project" value="InterPro"/>
</dbReference>
<evidence type="ECO:0000256" key="1">
    <source>
        <dbReference type="ARBA" id="ARBA00004496"/>
    </source>
</evidence>
<dbReference type="GO" id="GO:0007023">
    <property type="term" value="P:post-chaperonin tubulin folding pathway"/>
    <property type="evidence" value="ECO:0007669"/>
    <property type="project" value="InterPro"/>
</dbReference>
<evidence type="ECO:0000256" key="5">
    <source>
        <dbReference type="SAM" id="MobiDB-lite"/>
    </source>
</evidence>
<dbReference type="OrthoDB" id="5295208at2759"/>
<gene>
    <name evidence="7" type="primary">SPOSA6832_00652</name>
</gene>
<dbReference type="InterPro" id="IPR045172">
    <property type="entry name" value="TBCB_Ubl"/>
</dbReference>
<comment type="subcellular location">
    <subcellularLocation>
        <location evidence="1">Cytoplasm</location>
    </subcellularLocation>
</comment>
<evidence type="ECO:0000256" key="3">
    <source>
        <dbReference type="ARBA" id="ARBA00023186"/>
    </source>
</evidence>
<keyword evidence="8" id="KW-1185">Reference proteome</keyword>
<dbReference type="InterPro" id="IPR029071">
    <property type="entry name" value="Ubiquitin-like_domsf"/>
</dbReference>
<dbReference type="PANTHER" id="PTHR18916:SF85">
    <property type="entry name" value="TUBULIN-FOLDING COFACTOR B"/>
    <property type="match status" value="1"/>
</dbReference>
<keyword evidence="3" id="KW-0143">Chaperone</keyword>
<accession>A0A0D6EHX4</accession>
<dbReference type="SMART" id="SM01052">
    <property type="entry name" value="CAP_GLY"/>
    <property type="match status" value="1"/>
</dbReference>
<evidence type="ECO:0000259" key="6">
    <source>
        <dbReference type="PROSITE" id="PS50245"/>
    </source>
</evidence>
<dbReference type="InterPro" id="IPR000938">
    <property type="entry name" value="CAP-Gly_domain"/>
</dbReference>
<evidence type="ECO:0000313" key="8">
    <source>
        <dbReference type="Proteomes" id="UP000243876"/>
    </source>
</evidence>
<dbReference type="GO" id="GO:0031122">
    <property type="term" value="P:cytoplasmic microtubule organization"/>
    <property type="evidence" value="ECO:0007669"/>
    <property type="project" value="TreeGrafter"/>
</dbReference>
<dbReference type="SUPFAM" id="SSF54236">
    <property type="entry name" value="Ubiquitin-like"/>
    <property type="match status" value="1"/>
</dbReference>
<dbReference type="GO" id="GO:0005938">
    <property type="term" value="C:cell cortex"/>
    <property type="evidence" value="ECO:0007669"/>
    <property type="project" value="TreeGrafter"/>
</dbReference>
<dbReference type="Pfam" id="PF01302">
    <property type="entry name" value="CAP_GLY"/>
    <property type="match status" value="1"/>
</dbReference>
<dbReference type="GO" id="GO:0043014">
    <property type="term" value="F:alpha-tubulin binding"/>
    <property type="evidence" value="ECO:0007669"/>
    <property type="project" value="InterPro"/>
</dbReference>
<evidence type="ECO:0000313" key="7">
    <source>
        <dbReference type="EMBL" id="CEQ39150.1"/>
    </source>
</evidence>
<dbReference type="Pfam" id="PF14560">
    <property type="entry name" value="Ubiquitin_2"/>
    <property type="match status" value="1"/>
</dbReference>
<dbReference type="CDD" id="cd01789">
    <property type="entry name" value="Ubl_TBCB"/>
    <property type="match status" value="1"/>
</dbReference>
<dbReference type="InterPro" id="IPR000626">
    <property type="entry name" value="Ubiquitin-like_dom"/>
</dbReference>
<feature type="region of interest" description="Disordered" evidence="5">
    <location>
        <begin position="116"/>
        <end position="154"/>
    </location>
</feature>
<dbReference type="PANTHER" id="PTHR18916">
    <property type="entry name" value="DYNACTIN 1-RELATED MICROTUBULE-BINDING"/>
    <property type="match status" value="1"/>
</dbReference>
<dbReference type="InterPro" id="IPR036859">
    <property type="entry name" value="CAP-Gly_dom_sf"/>
</dbReference>